<accession>A0A8H7MYN8</accession>
<proteinExistence type="predicted"/>
<gene>
    <name evidence="1" type="ORF">IM811_005482</name>
</gene>
<dbReference type="AlphaFoldDB" id="A0A8H7MYN8"/>
<dbReference type="Proteomes" id="UP000616885">
    <property type="component" value="Unassembled WGS sequence"/>
</dbReference>
<sequence>MQPLATLLPIEMAKIYRERDRGLSETLFFALSPIPSPRLTPRREAMAPPSPIIASVTDLTRPMRLLCKDIIDGVIDSTFAQMVTQEGPLHDLVDSQGSFPQFEAGLWLRVFKPRDGPAWNSSLPIPDLNLPKLTPSDLRIQAGTLLVDAAPADTNRRLFPWNVRLLDPPAKWARRCGNDVFLEPRHDPQSEDRVQWFWCDRDGKAVDPRVTLVHVINREDVLLNFRRAAVASRDGTMFRHALKNNLQLGVYRIRCRLTAFVASGFSQELTPPLPSAGDGEDFFTPSYMAAAFRRELSAGPVSDPDAEARARTNAAQVLMLYKYYYEGKEMLWI</sequence>
<name>A0A8H7MYN8_BIOOC</name>
<evidence type="ECO:0000313" key="2">
    <source>
        <dbReference type="Proteomes" id="UP000616885"/>
    </source>
</evidence>
<comment type="caution">
    <text evidence="1">The sequence shown here is derived from an EMBL/GenBank/DDBJ whole genome shotgun (WGS) entry which is preliminary data.</text>
</comment>
<dbReference type="EMBL" id="JADCTT010000014">
    <property type="protein sequence ID" value="KAF9744701.1"/>
    <property type="molecule type" value="Genomic_DNA"/>
</dbReference>
<protein>
    <submittedName>
        <fullName evidence="1">Uncharacterized protein</fullName>
    </submittedName>
</protein>
<evidence type="ECO:0000313" key="1">
    <source>
        <dbReference type="EMBL" id="KAF9744701.1"/>
    </source>
</evidence>
<organism evidence="1 2">
    <name type="scientific">Bionectria ochroleuca</name>
    <name type="common">Gliocladium roseum</name>
    <dbReference type="NCBI Taxonomy" id="29856"/>
    <lineage>
        <taxon>Eukaryota</taxon>
        <taxon>Fungi</taxon>
        <taxon>Dikarya</taxon>
        <taxon>Ascomycota</taxon>
        <taxon>Pezizomycotina</taxon>
        <taxon>Sordariomycetes</taxon>
        <taxon>Hypocreomycetidae</taxon>
        <taxon>Hypocreales</taxon>
        <taxon>Bionectriaceae</taxon>
        <taxon>Clonostachys</taxon>
    </lineage>
</organism>
<reference evidence="1" key="1">
    <citation type="submission" date="2020-10" db="EMBL/GenBank/DDBJ databases">
        <title>High-Quality Genome Resource of Clonostachys rosea strain S41 by Oxford Nanopore Long-Read Sequencing.</title>
        <authorList>
            <person name="Wang H."/>
        </authorList>
    </citation>
    <scope>NUCLEOTIDE SEQUENCE</scope>
    <source>
        <strain evidence="1">S41</strain>
    </source>
</reference>